<dbReference type="KEGG" id="dko:I596_3290"/>
<name>A0A160DX69_9GAMM</name>
<dbReference type="SUPFAM" id="SSF52317">
    <property type="entry name" value="Class I glutamine amidotransferase-like"/>
    <property type="match status" value="1"/>
</dbReference>
<dbReference type="STRING" id="1300342.I596_3290"/>
<dbReference type="Gene3D" id="3.40.50.880">
    <property type="match status" value="1"/>
</dbReference>
<dbReference type="InterPro" id="IPR002818">
    <property type="entry name" value="DJ-1/PfpI"/>
</dbReference>
<dbReference type="Pfam" id="PF01965">
    <property type="entry name" value="DJ-1_PfpI"/>
    <property type="match status" value="1"/>
</dbReference>
<dbReference type="GO" id="GO:0006355">
    <property type="term" value="P:regulation of DNA-templated transcription"/>
    <property type="evidence" value="ECO:0007669"/>
    <property type="project" value="TreeGrafter"/>
</dbReference>
<dbReference type="InterPro" id="IPR029062">
    <property type="entry name" value="Class_I_gatase-like"/>
</dbReference>
<dbReference type="InterPro" id="IPR052158">
    <property type="entry name" value="INH-QAR"/>
</dbReference>
<proteinExistence type="predicted"/>
<dbReference type="PATRIC" id="fig|1300342.3.peg.3213"/>
<organism evidence="2 3">
    <name type="scientific">Dokdonella koreensis DS-123</name>
    <dbReference type="NCBI Taxonomy" id="1300342"/>
    <lineage>
        <taxon>Bacteria</taxon>
        <taxon>Pseudomonadati</taxon>
        <taxon>Pseudomonadota</taxon>
        <taxon>Gammaproteobacteria</taxon>
        <taxon>Lysobacterales</taxon>
        <taxon>Rhodanobacteraceae</taxon>
        <taxon>Dokdonella</taxon>
    </lineage>
</organism>
<reference evidence="2 3" key="1">
    <citation type="submission" date="2016-04" db="EMBL/GenBank/DDBJ databases">
        <title>Complete genome sequence of Dokdonella koreensis DS-123T.</title>
        <authorList>
            <person name="Kim J.F."/>
            <person name="Lee H."/>
            <person name="Kwak M.-J."/>
        </authorList>
    </citation>
    <scope>NUCLEOTIDE SEQUENCE [LARGE SCALE GENOMIC DNA]</scope>
    <source>
        <strain evidence="2 3">DS-123</strain>
    </source>
</reference>
<dbReference type="PANTHER" id="PTHR43130">
    <property type="entry name" value="ARAC-FAMILY TRANSCRIPTIONAL REGULATOR"/>
    <property type="match status" value="1"/>
</dbReference>
<keyword evidence="3" id="KW-1185">Reference proteome</keyword>
<protein>
    <submittedName>
        <fullName evidence="2">ThiJ/PfpI protein</fullName>
    </submittedName>
</protein>
<dbReference type="AlphaFoldDB" id="A0A160DX69"/>
<feature type="domain" description="DJ-1/PfpI" evidence="1">
    <location>
        <begin position="25"/>
        <end position="185"/>
    </location>
</feature>
<dbReference type="EMBL" id="CP015249">
    <property type="protein sequence ID" value="ANB19279.1"/>
    <property type="molecule type" value="Genomic_DNA"/>
</dbReference>
<dbReference type="Proteomes" id="UP000076830">
    <property type="component" value="Chromosome"/>
</dbReference>
<accession>A0A160DX69</accession>
<evidence type="ECO:0000313" key="3">
    <source>
        <dbReference type="Proteomes" id="UP000076830"/>
    </source>
</evidence>
<sequence length="326" mass="35067">MFFALALCSPASAAHTPRSDPPVTVGIVLFDDVEIIDFAAPYEVFGTAGFGVVTVSRDGKPITTAMGLTVTPDHGFADAPAFDVLLVPGGDVGEAQRDRALLDFIRQRTASARHVLSVCTGASILGATGLLDGLKATTYFPRLGELAQRYPKVQVVADVRWTDNGKLITSAGLSSGMDAALHVVARLRGEDAARTAALQLEYDWQREGGFVRSRMADRYLPRQLDTRIRWPADLAITQLVSFGDERHWRKRYRVTTTTAAEALLARIADGVENVGGWTRDGKDGWRWHATADGRRVTMALATTPAATAGSYELELTVAVAAAAPGR</sequence>
<dbReference type="CDD" id="cd03139">
    <property type="entry name" value="GATase1_PfpI_2"/>
    <property type="match status" value="1"/>
</dbReference>
<evidence type="ECO:0000313" key="2">
    <source>
        <dbReference type="EMBL" id="ANB19279.1"/>
    </source>
</evidence>
<gene>
    <name evidence="2" type="ORF">I596_3290</name>
</gene>
<dbReference type="PANTHER" id="PTHR43130:SF3">
    <property type="entry name" value="HTH-TYPE TRANSCRIPTIONAL REGULATOR RV1931C"/>
    <property type="match status" value="1"/>
</dbReference>
<dbReference type="OrthoDB" id="9803764at2"/>
<evidence type="ECO:0000259" key="1">
    <source>
        <dbReference type="Pfam" id="PF01965"/>
    </source>
</evidence>